<reference evidence="3 4" key="1">
    <citation type="submission" date="2020-01" db="EMBL/GenBank/DDBJ databases">
        <title>Genetics and antimicrobial susceptibilities of Nocardia species isolated from the soil; a comparison with species isolated from humans.</title>
        <authorList>
            <person name="Carrasco G."/>
            <person name="Monzon S."/>
            <person name="Sansegundo M."/>
            <person name="Garcia E."/>
            <person name="Garrido N."/>
            <person name="Medina M.J."/>
            <person name="Villalon P."/>
            <person name="Ramirez-Arocha A.C."/>
            <person name="Jimenez P."/>
            <person name="Cuesta I."/>
            <person name="Valdezate S."/>
        </authorList>
    </citation>
    <scope>NUCLEOTIDE SEQUENCE [LARGE SCALE GENOMIC DNA]</scope>
    <source>
        <strain evidence="3 4">CNM20110626</strain>
    </source>
</reference>
<evidence type="ECO:0000313" key="3">
    <source>
        <dbReference type="EMBL" id="NEW34608.1"/>
    </source>
</evidence>
<dbReference type="Pfam" id="PF12625">
    <property type="entry name" value="Arabinose_bd"/>
    <property type="match status" value="1"/>
</dbReference>
<keyword evidence="1" id="KW-0238">DNA-binding</keyword>
<dbReference type="InterPro" id="IPR032687">
    <property type="entry name" value="AraC-type_N"/>
</dbReference>
<dbReference type="PANTHER" id="PTHR47894:SF1">
    <property type="entry name" value="HTH-TYPE TRANSCRIPTIONAL REGULATOR VQSM"/>
    <property type="match status" value="1"/>
</dbReference>
<feature type="non-terminal residue" evidence="3">
    <location>
        <position position="256"/>
    </location>
</feature>
<sequence>MIHGTVPPYMLRLILAAAGEAGVPAADLARVRGVGAVDDDGIRLSSAMAMDIWEIAGTEMEAWGGGARIATLWRPGMLSSWDYLFRSAPTLAEGLTTGSRLLPAVRDPLERAEVGTDNHGHTTVTYHAPYADLPCGSMINELALGVILQEARAATCRQVRPTQVTFTSAPPPRHKHLIDIFGTDNIHFAADHTTITFTEADTTTPLPGADPVLAAIMASYTETAITTARPILGWIDQLHNAIRESFQQPTTPTLEA</sequence>
<comment type="caution">
    <text evidence="3">The sequence shown here is derived from an EMBL/GenBank/DDBJ whole genome shotgun (WGS) entry which is preliminary data.</text>
</comment>
<dbReference type="AlphaFoldDB" id="A0A6P1CQ26"/>
<dbReference type="EMBL" id="JAAGVB010000029">
    <property type="protein sequence ID" value="NEW34608.1"/>
    <property type="molecule type" value="Genomic_DNA"/>
</dbReference>
<accession>A0A6P1CQ26</accession>
<evidence type="ECO:0000313" key="4">
    <source>
        <dbReference type="Proteomes" id="UP000471166"/>
    </source>
</evidence>
<dbReference type="GO" id="GO:0005829">
    <property type="term" value="C:cytosol"/>
    <property type="evidence" value="ECO:0007669"/>
    <property type="project" value="TreeGrafter"/>
</dbReference>
<protein>
    <submittedName>
        <fullName evidence="3">AraC family transcriptional regulator</fullName>
    </submittedName>
</protein>
<evidence type="ECO:0000259" key="2">
    <source>
        <dbReference type="Pfam" id="PF12625"/>
    </source>
</evidence>
<dbReference type="GO" id="GO:0003700">
    <property type="term" value="F:DNA-binding transcription factor activity"/>
    <property type="evidence" value="ECO:0007669"/>
    <property type="project" value="TreeGrafter"/>
</dbReference>
<organism evidence="3 4">
    <name type="scientific">Nocardia cyriacigeorgica</name>
    <dbReference type="NCBI Taxonomy" id="135487"/>
    <lineage>
        <taxon>Bacteria</taxon>
        <taxon>Bacillati</taxon>
        <taxon>Actinomycetota</taxon>
        <taxon>Actinomycetes</taxon>
        <taxon>Mycobacteriales</taxon>
        <taxon>Nocardiaceae</taxon>
        <taxon>Nocardia</taxon>
    </lineage>
</organism>
<name>A0A6P1CQ26_9NOCA</name>
<evidence type="ECO:0000256" key="1">
    <source>
        <dbReference type="ARBA" id="ARBA00023125"/>
    </source>
</evidence>
<dbReference type="PANTHER" id="PTHR47894">
    <property type="entry name" value="HTH-TYPE TRANSCRIPTIONAL REGULATOR GADX"/>
    <property type="match status" value="1"/>
</dbReference>
<dbReference type="RefSeq" id="WP_163845830.1">
    <property type="nucleotide sequence ID" value="NZ_JAAGVB010000029.1"/>
</dbReference>
<dbReference type="Proteomes" id="UP000471166">
    <property type="component" value="Unassembled WGS sequence"/>
</dbReference>
<feature type="domain" description="HTH-type transcriptional regulator AraC-type N-terminal" evidence="2">
    <location>
        <begin position="23"/>
        <end position="206"/>
    </location>
</feature>
<proteinExistence type="predicted"/>
<dbReference type="GO" id="GO:0000976">
    <property type="term" value="F:transcription cis-regulatory region binding"/>
    <property type="evidence" value="ECO:0007669"/>
    <property type="project" value="TreeGrafter"/>
</dbReference>
<gene>
    <name evidence="3" type="ORF">GV791_18890</name>
</gene>